<evidence type="ECO:0000313" key="3">
    <source>
        <dbReference type="Proteomes" id="UP000256561"/>
    </source>
</evidence>
<evidence type="ECO:0000313" key="2">
    <source>
        <dbReference type="EMBL" id="RDV25504.1"/>
    </source>
</evidence>
<gene>
    <name evidence="2" type="ORF">DXV75_09395</name>
</gene>
<sequence>MKHPAAGWLMLLAWAGSILAGLWFYSFNQLQEFDPLHKLATAASLPNFDAGLAQQLNVMGIAPGSLVHITTQDQCYCSTLADDHLAELSQTLQSNGYQAVRLNLQASPQLQKLFSSVPALIVFGSDAQIRYVGPYSSGFGCFSGKNLLDTIARLARQPDFYGAVVNSEANGCFCRS</sequence>
<organism evidence="2 3">
    <name type="scientific">Alteromonas aestuariivivens</name>
    <dbReference type="NCBI Taxonomy" id="1938339"/>
    <lineage>
        <taxon>Bacteria</taxon>
        <taxon>Pseudomonadati</taxon>
        <taxon>Pseudomonadota</taxon>
        <taxon>Gammaproteobacteria</taxon>
        <taxon>Alteromonadales</taxon>
        <taxon>Alteromonadaceae</taxon>
        <taxon>Alteromonas/Salinimonas group</taxon>
        <taxon>Alteromonas</taxon>
    </lineage>
</organism>
<name>A0A3D8M7H6_9ALTE</name>
<keyword evidence="3" id="KW-1185">Reference proteome</keyword>
<proteinExistence type="predicted"/>
<accession>A0A3D8M7H6</accession>
<protein>
    <submittedName>
        <fullName evidence="2">Thioredoxin</fullName>
    </submittedName>
</protein>
<reference evidence="3" key="1">
    <citation type="submission" date="2018-08" db="EMBL/GenBank/DDBJ databases">
        <authorList>
            <person name="Zhang J."/>
            <person name="Du Z.-J."/>
        </authorList>
    </citation>
    <scope>NUCLEOTIDE SEQUENCE [LARGE SCALE GENOMIC DNA]</scope>
    <source>
        <strain evidence="3">KCTC 52655</strain>
    </source>
</reference>
<feature type="domain" description="DUF6436" evidence="1">
    <location>
        <begin position="59"/>
        <end position="175"/>
    </location>
</feature>
<dbReference type="OrthoDB" id="8897581at2"/>
<evidence type="ECO:0000259" key="1">
    <source>
        <dbReference type="Pfam" id="PF20029"/>
    </source>
</evidence>
<dbReference type="Pfam" id="PF20029">
    <property type="entry name" value="DUF6436"/>
    <property type="match status" value="1"/>
</dbReference>
<dbReference type="InterPro" id="IPR045494">
    <property type="entry name" value="DUF6436"/>
</dbReference>
<dbReference type="Proteomes" id="UP000256561">
    <property type="component" value="Unassembled WGS sequence"/>
</dbReference>
<dbReference type="AlphaFoldDB" id="A0A3D8M7H6"/>
<comment type="caution">
    <text evidence="2">The sequence shown here is derived from an EMBL/GenBank/DDBJ whole genome shotgun (WGS) entry which is preliminary data.</text>
</comment>
<dbReference type="RefSeq" id="WP_115593158.1">
    <property type="nucleotide sequence ID" value="NZ_QRHA01000006.1"/>
</dbReference>
<dbReference type="EMBL" id="QRHA01000006">
    <property type="protein sequence ID" value="RDV25504.1"/>
    <property type="molecule type" value="Genomic_DNA"/>
</dbReference>